<dbReference type="Proteomes" id="UP000215196">
    <property type="component" value="Chromosome 1"/>
</dbReference>
<dbReference type="InterPro" id="IPR023842">
    <property type="entry name" value="Bacillithiol_biosynth_BshB1"/>
</dbReference>
<dbReference type="PANTHER" id="PTHR12993">
    <property type="entry name" value="N-ACETYLGLUCOSAMINYL-PHOSPHATIDYLINOSITOL DE-N-ACETYLASE-RELATED"/>
    <property type="match status" value="1"/>
</dbReference>
<dbReference type="InterPro" id="IPR003737">
    <property type="entry name" value="GlcNAc_PI_deacetylase-related"/>
</dbReference>
<organism evidence="1 2">
    <name type="scientific">Chryseobacterium taklimakanense</name>
    <dbReference type="NCBI Taxonomy" id="536441"/>
    <lineage>
        <taxon>Bacteria</taxon>
        <taxon>Pseudomonadati</taxon>
        <taxon>Bacteroidota</taxon>
        <taxon>Flavobacteriia</taxon>
        <taxon>Flavobacteriales</taxon>
        <taxon>Weeksellaceae</taxon>
        <taxon>Chryseobacterium group</taxon>
        <taxon>Chryseobacterium</taxon>
    </lineage>
</organism>
<accession>A0A239XAX2</accession>
<dbReference type="KEGG" id="ctak:4412677_01284"/>
<sequence length="239" mass="26795">MKVDILAIGAHPDDVELGCGGTIAKMISEGKTVAIIDLTKGELGTRGTDKTRKQEAADAAKILGISARENLEMKDGFLQNSEEYQMRIVKMIRKYQPEIVLANATDDRHPDHGKAAKLVSDACFLSGLKKIETALDGKNQEFWRPKHVFHFIQWKEIEPDFVIDISNFMEKKIEACMAYKTQFYNPESKEPVTPIATKDFLESLTYRAQNLGRLSGCTYAEGFTAEKMIALKNFEGIVL</sequence>
<dbReference type="GO" id="GO:0071793">
    <property type="term" value="P:bacillithiol biosynthetic process"/>
    <property type="evidence" value="ECO:0007669"/>
    <property type="project" value="InterPro"/>
</dbReference>
<dbReference type="EMBL" id="LT906465">
    <property type="protein sequence ID" value="SNV43616.1"/>
    <property type="molecule type" value="Genomic_DNA"/>
</dbReference>
<dbReference type="Gene3D" id="3.40.50.10320">
    <property type="entry name" value="LmbE-like"/>
    <property type="match status" value="1"/>
</dbReference>
<evidence type="ECO:0000313" key="1">
    <source>
        <dbReference type="EMBL" id="SNV43616.1"/>
    </source>
</evidence>
<dbReference type="RefSeq" id="WP_095071556.1">
    <property type="nucleotide sequence ID" value="NZ_LT906465.1"/>
</dbReference>
<reference evidence="1 2" key="1">
    <citation type="submission" date="2017-06" db="EMBL/GenBank/DDBJ databases">
        <authorList>
            <consortium name="Pathogen Informatics"/>
        </authorList>
    </citation>
    <scope>NUCLEOTIDE SEQUENCE [LARGE SCALE GENOMIC DNA]</scope>
    <source>
        <strain evidence="1 2">NCTC13490</strain>
    </source>
</reference>
<dbReference type="GO" id="GO:0019213">
    <property type="term" value="F:deacetylase activity"/>
    <property type="evidence" value="ECO:0007669"/>
    <property type="project" value="InterPro"/>
</dbReference>
<dbReference type="SUPFAM" id="SSF102588">
    <property type="entry name" value="LmbE-like"/>
    <property type="match status" value="1"/>
</dbReference>
<proteinExistence type="predicted"/>
<dbReference type="AlphaFoldDB" id="A0A239XAX2"/>
<dbReference type="InterPro" id="IPR024078">
    <property type="entry name" value="LmbE-like_dom_sf"/>
</dbReference>
<dbReference type="GO" id="GO:0016811">
    <property type="term" value="F:hydrolase activity, acting on carbon-nitrogen (but not peptide) bonds, in linear amides"/>
    <property type="evidence" value="ECO:0007669"/>
    <property type="project" value="TreeGrafter"/>
</dbReference>
<keyword evidence="2" id="KW-1185">Reference proteome</keyword>
<dbReference type="Pfam" id="PF02585">
    <property type="entry name" value="PIG-L"/>
    <property type="match status" value="1"/>
</dbReference>
<dbReference type="PANTHER" id="PTHR12993:SF30">
    <property type="entry name" value="N-ACETYL-ALPHA-D-GLUCOSAMINYL L-MALATE DEACETYLASE 1"/>
    <property type="match status" value="1"/>
</dbReference>
<evidence type="ECO:0000313" key="2">
    <source>
        <dbReference type="Proteomes" id="UP000215196"/>
    </source>
</evidence>
<protein>
    <submittedName>
        <fullName evidence="1">Uncharacterized proteins, LmbE homologs</fullName>
    </submittedName>
</protein>
<gene>
    <name evidence="1" type="ORF">SAMEA4412677_01284</name>
</gene>
<name>A0A239XAX2_9FLAO</name>
<dbReference type="NCBIfam" id="TIGR04001">
    <property type="entry name" value="thiol_BshB1"/>
    <property type="match status" value="1"/>
</dbReference>